<name>A0A1C0B2L5_9BACT</name>
<dbReference type="AlphaFoldDB" id="A0A1C0B2L5"/>
<reference evidence="2" key="1">
    <citation type="submission" date="2015-05" db="EMBL/GenBank/DDBJ databases">
        <authorList>
            <person name="Rovetto F."/>
            <person name="Cocolin L."/>
            <person name="Illeghems K."/>
            <person name="Van Nieuwerburgh F."/>
            <person name="Houf K."/>
        </authorList>
    </citation>
    <scope>NUCLEOTIDE SEQUENCE [LARGE SCALE GENOMIC DNA]</scope>
    <source>
        <strain evidence="2">DU22</strain>
    </source>
</reference>
<dbReference type="Proteomes" id="UP000093281">
    <property type="component" value="Unassembled WGS sequence"/>
</dbReference>
<evidence type="ECO:0000313" key="1">
    <source>
        <dbReference type="EMBL" id="OCL96519.1"/>
    </source>
</evidence>
<comment type="caution">
    <text evidence="1">The sequence shown here is derived from an EMBL/GenBank/DDBJ whole genome shotgun (WGS) entry which is preliminary data.</text>
</comment>
<organism evidence="1 2">
    <name type="scientific">Aliarcobacter thereius</name>
    <dbReference type="NCBI Taxonomy" id="544718"/>
    <lineage>
        <taxon>Bacteria</taxon>
        <taxon>Pseudomonadati</taxon>
        <taxon>Campylobacterota</taxon>
        <taxon>Epsilonproteobacteria</taxon>
        <taxon>Campylobacterales</taxon>
        <taxon>Arcobacteraceae</taxon>
        <taxon>Aliarcobacter</taxon>
    </lineage>
</organism>
<dbReference type="OrthoDB" id="5346556at2"/>
<sequence>MEITNTIFETLLTKNNFMKKDFAQYSKIPYDTVVGWKKKGYVPPYAMVILKDMIYRKKLDEETEKLLKRNLQPMINQNHNLTKTEENRLKSIFWGTNFTIEDILNGIKEKNQKILKKIEENLPLNLQKQILGKLNYA</sequence>
<gene>
    <name evidence="1" type="ORF">AAX29_02058</name>
</gene>
<dbReference type="PATRIC" id="fig|544718.51.peg.2027"/>
<evidence type="ECO:0008006" key="3">
    <source>
        <dbReference type="Google" id="ProtNLM"/>
    </source>
</evidence>
<dbReference type="EMBL" id="LCUJ01000014">
    <property type="protein sequence ID" value="OCL96519.1"/>
    <property type="molecule type" value="Genomic_DNA"/>
</dbReference>
<proteinExistence type="predicted"/>
<evidence type="ECO:0000313" key="2">
    <source>
        <dbReference type="Proteomes" id="UP000093281"/>
    </source>
</evidence>
<protein>
    <recommendedName>
        <fullName evidence="3">Bacteriophage CI repressor helix-turn-helix domain protein</fullName>
    </recommendedName>
</protein>
<dbReference type="RefSeq" id="WP_066187780.1">
    <property type="nucleotide sequence ID" value="NZ_LCUJ01000014.1"/>
</dbReference>
<accession>A0A1C0B2L5</accession>